<dbReference type="InterPro" id="IPR000408">
    <property type="entry name" value="Reg_chr_condens"/>
</dbReference>
<feature type="compositionally biased region" description="Low complexity" evidence="4">
    <location>
        <begin position="92"/>
        <end position="107"/>
    </location>
</feature>
<feature type="compositionally biased region" description="Acidic residues" evidence="4">
    <location>
        <begin position="340"/>
        <end position="352"/>
    </location>
</feature>
<protein>
    <recommendedName>
        <fullName evidence="5">RCC1-like domain-containing protein</fullName>
    </recommendedName>
</protein>
<dbReference type="InterPro" id="IPR051553">
    <property type="entry name" value="Ran_GTPase-activating"/>
</dbReference>
<dbReference type="PRINTS" id="PR00633">
    <property type="entry name" value="RCCNDNSATION"/>
</dbReference>
<feature type="region of interest" description="Disordered" evidence="4">
    <location>
        <begin position="1"/>
        <end position="29"/>
    </location>
</feature>
<feature type="repeat" description="RCC1" evidence="3">
    <location>
        <begin position="266"/>
        <end position="322"/>
    </location>
</feature>
<feature type="compositionally biased region" description="Low complexity" evidence="4">
    <location>
        <begin position="119"/>
        <end position="158"/>
    </location>
</feature>
<keyword evidence="1" id="KW-0344">Guanine-nucleotide releasing factor</keyword>
<dbReference type="InterPro" id="IPR058923">
    <property type="entry name" value="RCC1-like_dom"/>
</dbReference>
<feature type="compositionally biased region" description="Low complexity" evidence="4">
    <location>
        <begin position="195"/>
        <end position="212"/>
    </location>
</feature>
<evidence type="ECO:0000313" key="7">
    <source>
        <dbReference type="Proteomes" id="UP001168146"/>
    </source>
</evidence>
<keyword evidence="2" id="KW-0677">Repeat</keyword>
<feature type="repeat" description="RCC1" evidence="3">
    <location>
        <begin position="394"/>
        <end position="446"/>
    </location>
</feature>
<feature type="region of interest" description="Disordered" evidence="4">
    <location>
        <begin position="336"/>
        <end position="363"/>
    </location>
</feature>
<feature type="repeat" description="RCC1" evidence="3">
    <location>
        <begin position="562"/>
        <end position="630"/>
    </location>
</feature>
<proteinExistence type="predicted"/>
<accession>A0AAN6FLY3</accession>
<dbReference type="GO" id="GO:0005737">
    <property type="term" value="C:cytoplasm"/>
    <property type="evidence" value="ECO:0007669"/>
    <property type="project" value="TreeGrafter"/>
</dbReference>
<dbReference type="PANTHER" id="PTHR45982">
    <property type="entry name" value="REGULATOR OF CHROMOSOME CONDENSATION"/>
    <property type="match status" value="1"/>
</dbReference>
<dbReference type="AlphaFoldDB" id="A0AAN6FLY3"/>
<evidence type="ECO:0000256" key="1">
    <source>
        <dbReference type="ARBA" id="ARBA00022658"/>
    </source>
</evidence>
<feature type="repeat" description="RCC1" evidence="3">
    <location>
        <begin position="447"/>
        <end position="504"/>
    </location>
</feature>
<dbReference type="Gene3D" id="2.130.10.30">
    <property type="entry name" value="Regulator of chromosome condensation 1/beta-lactamase-inhibitor protein II"/>
    <property type="match status" value="1"/>
</dbReference>
<feature type="domain" description="RCC1-like" evidence="5">
    <location>
        <begin position="268"/>
        <end position="680"/>
    </location>
</feature>
<dbReference type="PROSITE" id="PS00626">
    <property type="entry name" value="RCC1_2"/>
    <property type="match status" value="1"/>
</dbReference>
<evidence type="ECO:0000256" key="2">
    <source>
        <dbReference type="ARBA" id="ARBA00022737"/>
    </source>
</evidence>
<feature type="compositionally biased region" description="Basic residues" evidence="4">
    <location>
        <begin position="80"/>
        <end position="91"/>
    </location>
</feature>
<feature type="region of interest" description="Disordered" evidence="4">
    <location>
        <begin position="43"/>
        <end position="245"/>
    </location>
</feature>
<feature type="compositionally biased region" description="Low complexity" evidence="4">
    <location>
        <begin position="170"/>
        <end position="187"/>
    </location>
</feature>
<dbReference type="Proteomes" id="UP001168146">
    <property type="component" value="Unassembled WGS sequence"/>
</dbReference>
<comment type="caution">
    <text evidence="6">The sequence shown here is derived from an EMBL/GenBank/DDBJ whole genome shotgun (WGS) entry which is preliminary data.</text>
</comment>
<organism evidence="6 7">
    <name type="scientific">Friedmanniomyces endolithicus</name>
    <dbReference type="NCBI Taxonomy" id="329885"/>
    <lineage>
        <taxon>Eukaryota</taxon>
        <taxon>Fungi</taxon>
        <taxon>Dikarya</taxon>
        <taxon>Ascomycota</taxon>
        <taxon>Pezizomycotina</taxon>
        <taxon>Dothideomycetes</taxon>
        <taxon>Dothideomycetidae</taxon>
        <taxon>Mycosphaerellales</taxon>
        <taxon>Teratosphaeriaceae</taxon>
        <taxon>Friedmanniomyces</taxon>
    </lineage>
</organism>
<gene>
    <name evidence="6" type="ORF">LTR82_009614</name>
</gene>
<dbReference type="SUPFAM" id="SSF50985">
    <property type="entry name" value="RCC1/BLIP-II"/>
    <property type="match status" value="1"/>
</dbReference>
<dbReference type="Pfam" id="PF25390">
    <property type="entry name" value="WD40_RLD"/>
    <property type="match status" value="1"/>
</dbReference>
<evidence type="ECO:0000259" key="5">
    <source>
        <dbReference type="Pfam" id="PF25390"/>
    </source>
</evidence>
<dbReference type="EMBL" id="JASUXU010000030">
    <property type="protein sequence ID" value="KAK0319547.1"/>
    <property type="molecule type" value="Genomic_DNA"/>
</dbReference>
<dbReference type="InterPro" id="IPR009091">
    <property type="entry name" value="RCC1/BLIP-II"/>
</dbReference>
<feature type="repeat" description="RCC1" evidence="3">
    <location>
        <begin position="505"/>
        <end position="561"/>
    </location>
</feature>
<name>A0AAN6FLY3_9PEZI</name>
<dbReference type="PANTHER" id="PTHR45982:SF1">
    <property type="entry name" value="REGULATOR OF CHROMOSOME CONDENSATION"/>
    <property type="match status" value="1"/>
</dbReference>
<evidence type="ECO:0000256" key="3">
    <source>
        <dbReference type="PROSITE-ProRule" id="PRU00235"/>
    </source>
</evidence>
<sequence>MPPKKAAANTSAKVTKAPPAMPKSSKTSLLSQIDAFERSHIITGTARKGSTSKVTAPATRAAPKRVAYQPKKEVAEPKATIKKAAPKRAAPKKAITATSSTTTAAKMGTKRKAEEEAEAPPAKKAAVGRKIAPAKKPTAKKTALAKKPAAKKTAPTTKGTKRKVEDEVEAPPAKMAAIAKKIAPAKKPVAKKDATATQTKAAATKKTTSTRKTQTEVPAKKSTAEKPAAATSRKRKATDESAAAPAKKAKVLKKGAVINEPPTERLNVYVFGEGSAGELGLGTSKRAIDVMRPRLNVNLAADKVGVVQVVAGGMHVIALTHDNKILTDTEWDGGLKDVDAAGDDSDEEDDDNGLNPKESTPGEVDFSAVEIAEGARFVQVAAGDSCSFALTDDGRVYGWGTFRGNEGIFGFNPDTEVAKRPVLNTDLKKITSITAGANHALALDSNGAVFAWGSGQQNQLGRRVVERTKLGGLRAREFGLPKGAKKGIVSIVAGSYHNFAIDRTGNVYSWGLNNYGQTGVTENAGEDEALVLKPQVIEALKGKHITSIEGGGHHSLCSTSDGDCLIWGRVDGHQMGIEPNEIAQMGDNAMMKDDKGAPRIIRLPQKVTAIEGAVVHVAASSDHNVVITKEGKAWSWGFSANYQTGQAETEDVEVATMIDNTATRDVRLNGATAGGQFSIVTAGVAG</sequence>
<reference evidence="6" key="1">
    <citation type="submission" date="2021-12" db="EMBL/GenBank/DDBJ databases">
        <title>Black yeast isolated from Biological Soil Crust.</title>
        <authorList>
            <person name="Kurbessoian T."/>
        </authorList>
    </citation>
    <scope>NUCLEOTIDE SEQUENCE</scope>
    <source>
        <strain evidence="6">CCFEE 5208</strain>
    </source>
</reference>
<evidence type="ECO:0000256" key="4">
    <source>
        <dbReference type="SAM" id="MobiDB-lite"/>
    </source>
</evidence>
<dbReference type="GO" id="GO:0005085">
    <property type="term" value="F:guanyl-nucleotide exchange factor activity"/>
    <property type="evidence" value="ECO:0007669"/>
    <property type="project" value="TreeGrafter"/>
</dbReference>
<dbReference type="PROSITE" id="PS50012">
    <property type="entry name" value="RCC1_3"/>
    <property type="match status" value="5"/>
</dbReference>
<evidence type="ECO:0000313" key="6">
    <source>
        <dbReference type="EMBL" id="KAK0319547.1"/>
    </source>
</evidence>